<evidence type="ECO:0000313" key="1">
    <source>
        <dbReference type="EMBL" id="PIO56740.1"/>
    </source>
</evidence>
<protein>
    <submittedName>
        <fullName evidence="1">Uncharacterized protein</fullName>
    </submittedName>
</protein>
<dbReference type="AlphaFoldDB" id="A0A2G9THB1"/>
<name>A0A2G9THB1_TELCI</name>
<gene>
    <name evidence="1" type="ORF">TELCIR_21859</name>
</gene>
<proteinExistence type="predicted"/>
<dbReference type="EMBL" id="KZ373220">
    <property type="protein sequence ID" value="PIO56740.1"/>
    <property type="molecule type" value="Genomic_DNA"/>
</dbReference>
<organism evidence="1 2">
    <name type="scientific">Teladorsagia circumcincta</name>
    <name type="common">Brown stomach worm</name>
    <name type="synonym">Ostertagia circumcincta</name>
    <dbReference type="NCBI Taxonomy" id="45464"/>
    <lineage>
        <taxon>Eukaryota</taxon>
        <taxon>Metazoa</taxon>
        <taxon>Ecdysozoa</taxon>
        <taxon>Nematoda</taxon>
        <taxon>Chromadorea</taxon>
        <taxon>Rhabditida</taxon>
        <taxon>Rhabditina</taxon>
        <taxon>Rhabditomorpha</taxon>
        <taxon>Strongyloidea</taxon>
        <taxon>Trichostrongylidae</taxon>
        <taxon>Teladorsagia</taxon>
    </lineage>
</organism>
<accession>A0A2G9THB1</accession>
<sequence>MHRYFRPAHRSLLWFRRSCKQRSYNSSFVAG</sequence>
<evidence type="ECO:0000313" key="2">
    <source>
        <dbReference type="Proteomes" id="UP000230423"/>
    </source>
</evidence>
<dbReference type="Proteomes" id="UP000230423">
    <property type="component" value="Unassembled WGS sequence"/>
</dbReference>
<reference evidence="1 2" key="1">
    <citation type="submission" date="2015-09" db="EMBL/GenBank/DDBJ databases">
        <title>Draft genome of the parasitic nematode Teladorsagia circumcincta isolate WARC Sus (inbred).</title>
        <authorList>
            <person name="Mitreva M."/>
        </authorList>
    </citation>
    <scope>NUCLEOTIDE SEQUENCE [LARGE SCALE GENOMIC DNA]</scope>
    <source>
        <strain evidence="1 2">S</strain>
    </source>
</reference>
<keyword evidence="2" id="KW-1185">Reference proteome</keyword>